<comment type="caution">
    <text evidence="1">The sequence shown here is derived from an EMBL/GenBank/DDBJ whole genome shotgun (WGS) entry which is preliminary data.</text>
</comment>
<protein>
    <submittedName>
        <fullName evidence="1">Uncharacterized protein</fullName>
    </submittedName>
</protein>
<sequence>MTDYYQETCLRGEEIDLDNLDIYPDKWKEMNIFDLFLEAWKDAGMSLFYMKYLWPDMMWQDQSHRVAVLCDELIKIHREGKIDGDTPENRLKLMKWMYRFVDEVENQC</sequence>
<name>A0A0F9LUU1_9ZZZZ</name>
<organism evidence="1">
    <name type="scientific">marine sediment metagenome</name>
    <dbReference type="NCBI Taxonomy" id="412755"/>
    <lineage>
        <taxon>unclassified sequences</taxon>
        <taxon>metagenomes</taxon>
        <taxon>ecological metagenomes</taxon>
    </lineage>
</organism>
<dbReference type="EMBL" id="LAZR01011599">
    <property type="protein sequence ID" value="KKM60842.1"/>
    <property type="molecule type" value="Genomic_DNA"/>
</dbReference>
<proteinExistence type="predicted"/>
<evidence type="ECO:0000313" key="1">
    <source>
        <dbReference type="EMBL" id="KKM60842.1"/>
    </source>
</evidence>
<accession>A0A0F9LUU1</accession>
<reference evidence="1" key="1">
    <citation type="journal article" date="2015" name="Nature">
        <title>Complex archaea that bridge the gap between prokaryotes and eukaryotes.</title>
        <authorList>
            <person name="Spang A."/>
            <person name="Saw J.H."/>
            <person name="Jorgensen S.L."/>
            <person name="Zaremba-Niedzwiedzka K."/>
            <person name="Martijn J."/>
            <person name="Lind A.E."/>
            <person name="van Eijk R."/>
            <person name="Schleper C."/>
            <person name="Guy L."/>
            <person name="Ettema T.J."/>
        </authorList>
    </citation>
    <scope>NUCLEOTIDE SEQUENCE</scope>
</reference>
<dbReference type="AlphaFoldDB" id="A0A0F9LUU1"/>
<gene>
    <name evidence="1" type="ORF">LCGC14_1537790</name>
</gene>